<dbReference type="Proteomes" id="UP000198629">
    <property type="component" value="Unassembled WGS sequence"/>
</dbReference>
<dbReference type="GO" id="GO:0005524">
    <property type="term" value="F:ATP binding"/>
    <property type="evidence" value="ECO:0007669"/>
    <property type="project" value="UniProtKB-KW"/>
</dbReference>
<name>A0A1G9D1S7_9PROT</name>
<dbReference type="EMBL" id="FNFX01000003">
    <property type="protein sequence ID" value="SDK57634.1"/>
    <property type="molecule type" value="Genomic_DNA"/>
</dbReference>
<comment type="similarity">
    <text evidence="1">Belongs to the GSP E family.</text>
</comment>
<dbReference type="STRING" id="492660.SAMN05192566_1730"/>
<dbReference type="FunFam" id="3.40.50.300:FF:000398">
    <property type="entry name" value="Type IV pilus assembly ATPase PilB"/>
    <property type="match status" value="1"/>
</dbReference>
<dbReference type="Pfam" id="PF05157">
    <property type="entry name" value="MshEN"/>
    <property type="match status" value="1"/>
</dbReference>
<keyword evidence="2" id="KW-0547">Nucleotide-binding</keyword>
<dbReference type="InterPro" id="IPR037257">
    <property type="entry name" value="T2SS_E_N_sf"/>
</dbReference>
<dbReference type="InterPro" id="IPR027417">
    <property type="entry name" value="P-loop_NTPase"/>
</dbReference>
<keyword evidence="6" id="KW-1185">Reference proteome</keyword>
<dbReference type="CDD" id="cd01129">
    <property type="entry name" value="PulE-GspE-like"/>
    <property type="match status" value="1"/>
</dbReference>
<accession>A0A1G9D1S7</accession>
<dbReference type="InterPro" id="IPR001482">
    <property type="entry name" value="T2SS/T4SS_dom"/>
</dbReference>
<dbReference type="GO" id="GO:0016887">
    <property type="term" value="F:ATP hydrolysis activity"/>
    <property type="evidence" value="ECO:0007669"/>
    <property type="project" value="TreeGrafter"/>
</dbReference>
<dbReference type="InterPro" id="IPR007831">
    <property type="entry name" value="T2SS_GspE_N"/>
</dbReference>
<dbReference type="GO" id="GO:0005886">
    <property type="term" value="C:plasma membrane"/>
    <property type="evidence" value="ECO:0007669"/>
    <property type="project" value="TreeGrafter"/>
</dbReference>
<evidence type="ECO:0000256" key="1">
    <source>
        <dbReference type="ARBA" id="ARBA00006611"/>
    </source>
</evidence>
<dbReference type="Gene3D" id="3.30.450.90">
    <property type="match status" value="1"/>
</dbReference>
<evidence type="ECO:0000256" key="3">
    <source>
        <dbReference type="ARBA" id="ARBA00022840"/>
    </source>
</evidence>
<organism evidence="5 6">
    <name type="scientific">Methylophilus rhizosphaerae</name>
    <dbReference type="NCBI Taxonomy" id="492660"/>
    <lineage>
        <taxon>Bacteria</taxon>
        <taxon>Pseudomonadati</taxon>
        <taxon>Pseudomonadota</taxon>
        <taxon>Betaproteobacteria</taxon>
        <taxon>Nitrosomonadales</taxon>
        <taxon>Methylophilaceae</taxon>
        <taxon>Methylophilus</taxon>
    </lineage>
</organism>
<reference evidence="6" key="1">
    <citation type="submission" date="2016-10" db="EMBL/GenBank/DDBJ databases">
        <authorList>
            <person name="Varghese N."/>
            <person name="Submissions S."/>
        </authorList>
    </citation>
    <scope>NUCLEOTIDE SEQUENCE [LARGE SCALE GENOMIC DNA]</scope>
    <source>
        <strain evidence="6">CBMB127</strain>
    </source>
</reference>
<dbReference type="Pfam" id="PF00437">
    <property type="entry name" value="T2SSE"/>
    <property type="match status" value="1"/>
</dbReference>
<dbReference type="SMART" id="SM00382">
    <property type="entry name" value="AAA"/>
    <property type="match status" value="1"/>
</dbReference>
<proteinExistence type="inferred from homology"/>
<gene>
    <name evidence="5" type="ORF">SAMN05192566_1730</name>
</gene>
<evidence type="ECO:0000313" key="5">
    <source>
        <dbReference type="EMBL" id="SDK57634.1"/>
    </source>
</evidence>
<dbReference type="Gene3D" id="3.30.300.160">
    <property type="entry name" value="Type II secretion system, protein E, N-terminal domain"/>
    <property type="match status" value="1"/>
</dbReference>
<feature type="domain" description="Bacterial type II secretion system protein E" evidence="4">
    <location>
        <begin position="424"/>
        <end position="438"/>
    </location>
</feature>
<evidence type="ECO:0000259" key="4">
    <source>
        <dbReference type="PROSITE" id="PS00662"/>
    </source>
</evidence>
<dbReference type="AlphaFoldDB" id="A0A1G9D1S7"/>
<evidence type="ECO:0000313" key="6">
    <source>
        <dbReference type="Proteomes" id="UP000198629"/>
    </source>
</evidence>
<dbReference type="PANTHER" id="PTHR30258:SF13">
    <property type="entry name" value="SECRETION PATHWAY ATPASE-RELATED"/>
    <property type="match status" value="1"/>
</dbReference>
<dbReference type="SUPFAM" id="SSF52540">
    <property type="entry name" value="P-loop containing nucleoside triphosphate hydrolases"/>
    <property type="match status" value="1"/>
</dbReference>
<protein>
    <submittedName>
        <fullName evidence="5">General secretion pathway protein E</fullName>
    </submittedName>
</protein>
<dbReference type="PANTHER" id="PTHR30258">
    <property type="entry name" value="TYPE II SECRETION SYSTEM PROTEIN GSPE-RELATED"/>
    <property type="match status" value="1"/>
</dbReference>
<evidence type="ECO:0000256" key="2">
    <source>
        <dbReference type="ARBA" id="ARBA00022741"/>
    </source>
</evidence>
<keyword evidence="3" id="KW-0067">ATP-binding</keyword>
<dbReference type="InterPro" id="IPR003593">
    <property type="entry name" value="AAA+_ATPase"/>
</dbReference>
<dbReference type="SUPFAM" id="SSF160246">
    <property type="entry name" value="EspE N-terminal domain-like"/>
    <property type="match status" value="1"/>
</dbReference>
<dbReference type="Gene3D" id="3.40.50.300">
    <property type="entry name" value="P-loop containing nucleotide triphosphate hydrolases"/>
    <property type="match status" value="1"/>
</dbReference>
<sequence length="610" mass="68333">MSFASSPNSLPIYAMNTPSQFPLPKTIHTLRLSDLLRLLLTHGRVDKSLAEKLHQDRKRDTSRIHPIVIVAEQKWPDLQAPTQLLTVESLSRFVAEQADVPYYQIDPLKLDFSTAAQIMSQAYAERLRIMPITVKDGVATIATADPFHQEWLPDLERMLKLRIQVVMVNPLDLQRYLPEVYQLSAAIQSANAAKAGQIVGVQNFEQLIELGKDRQLDANEQHVVNIVDWLFKYAFEQRASDIHLEPRRSLGLMRFRIDGVLHQVYQLPGNIMNAITSRIKLLGRMDMVEKRRPQDGRIKTVSSDGKEIELRLSTMPTAFGEKLVMRIFKPDILVQDFQLLGFSKRQSEQWSQWTHQPNGIILVTGPTGSGKTTTLYTTLKQLATSEVNVCTVEDPIEMIEPAFNQMQVTQNIGLGFAEGIRTLMRQDPDIIMVGEIRDQQTADMAIQAALTGHLVLSTLHTNDAPSAITRLLDLGVPAYLIHSSLLGIMAQRLVRTLCPHCKTEAEISDAEWASVTRPFKATKPAKVMQAVGCQECRHTGYRGRTGIYEMLTLTSAIRKLITPETDLLQLRQAATQAGMQPLMLNGAEKVAAGLTTVEEVLKVAPPLEMD</sequence>
<dbReference type="PROSITE" id="PS00662">
    <property type="entry name" value="T2SP_E"/>
    <property type="match status" value="1"/>
</dbReference>